<dbReference type="RefSeq" id="XP_001947991.1">
    <property type="nucleotide sequence ID" value="XM_001947956.4"/>
</dbReference>
<feature type="transmembrane region" description="Helical" evidence="7">
    <location>
        <begin position="38"/>
        <end position="60"/>
    </location>
</feature>
<organism evidence="8 9">
    <name type="scientific">Acyrthosiphon pisum</name>
    <name type="common">Pea aphid</name>
    <dbReference type="NCBI Taxonomy" id="7029"/>
    <lineage>
        <taxon>Eukaryota</taxon>
        <taxon>Metazoa</taxon>
        <taxon>Ecdysozoa</taxon>
        <taxon>Arthropoda</taxon>
        <taxon>Hexapoda</taxon>
        <taxon>Insecta</taxon>
        <taxon>Pterygota</taxon>
        <taxon>Neoptera</taxon>
        <taxon>Paraneoptera</taxon>
        <taxon>Hemiptera</taxon>
        <taxon>Sternorrhyncha</taxon>
        <taxon>Aphidomorpha</taxon>
        <taxon>Aphidoidea</taxon>
        <taxon>Aphididae</taxon>
        <taxon>Macrosiphini</taxon>
        <taxon>Acyrthosiphon</taxon>
    </lineage>
</organism>
<dbReference type="OrthoDB" id="30881at2759"/>
<evidence type="ECO:0000256" key="5">
    <source>
        <dbReference type="ARBA" id="ARBA00022989"/>
    </source>
</evidence>
<evidence type="ECO:0000256" key="6">
    <source>
        <dbReference type="ARBA" id="ARBA00023136"/>
    </source>
</evidence>
<name>A0A8R1W183_ACYPI</name>
<evidence type="ECO:0000313" key="9">
    <source>
        <dbReference type="Proteomes" id="UP000007819"/>
    </source>
</evidence>
<keyword evidence="4 7" id="KW-0812">Transmembrane</keyword>
<reference evidence="9" key="1">
    <citation type="submission" date="2010-06" db="EMBL/GenBank/DDBJ databases">
        <authorList>
            <person name="Jiang H."/>
            <person name="Abraham K."/>
            <person name="Ali S."/>
            <person name="Alsbrooks S.L."/>
            <person name="Anim B.N."/>
            <person name="Anosike U.S."/>
            <person name="Attaway T."/>
            <person name="Bandaranaike D.P."/>
            <person name="Battles P.K."/>
            <person name="Bell S.N."/>
            <person name="Bell A.V."/>
            <person name="Beltran B."/>
            <person name="Bickham C."/>
            <person name="Bustamante Y."/>
            <person name="Caleb T."/>
            <person name="Canada A."/>
            <person name="Cardenas V."/>
            <person name="Carter K."/>
            <person name="Chacko J."/>
            <person name="Chandrabose M.N."/>
            <person name="Chavez D."/>
            <person name="Chavez A."/>
            <person name="Chen L."/>
            <person name="Chu H.-S."/>
            <person name="Claassen K.J."/>
            <person name="Cockrell R."/>
            <person name="Collins M."/>
            <person name="Cooper J.A."/>
            <person name="Cree A."/>
            <person name="Curry S.M."/>
            <person name="Da Y."/>
            <person name="Dao M.D."/>
            <person name="Das B."/>
            <person name="Davila M.-L."/>
            <person name="Davy-Carroll L."/>
            <person name="Denson S."/>
            <person name="Dinh H."/>
            <person name="Ebong V.E."/>
            <person name="Edwards J.R."/>
            <person name="Egan A."/>
            <person name="El-Daye J."/>
            <person name="Escobedo L."/>
            <person name="Fernandez S."/>
            <person name="Fernando P.R."/>
            <person name="Flagg N."/>
            <person name="Forbes L.D."/>
            <person name="Fowler R.G."/>
            <person name="Fu Q."/>
            <person name="Gabisi R.A."/>
            <person name="Ganer J."/>
            <person name="Garbino Pronczuk A."/>
            <person name="Garcia R.M."/>
            <person name="Garner T."/>
            <person name="Garrett T.E."/>
            <person name="Gonzalez D.A."/>
            <person name="Hamid H."/>
            <person name="Hawkins E.S."/>
            <person name="Hirani K."/>
            <person name="Hogues M.E."/>
            <person name="Hollins B."/>
            <person name="Hsiao C.-H."/>
            <person name="Jabil R."/>
            <person name="James M.L."/>
            <person name="Jhangiani S.N."/>
            <person name="Johnson B."/>
            <person name="Johnson Q."/>
            <person name="Joshi V."/>
            <person name="Kalu J.B."/>
            <person name="Kam C."/>
            <person name="Kashfia A."/>
            <person name="Keebler J."/>
            <person name="Kisamo H."/>
            <person name="Kovar C.L."/>
            <person name="Lago L.A."/>
            <person name="Lai C.-Y."/>
            <person name="Laidlaw J."/>
            <person name="Lara F."/>
            <person name="Le T.-K."/>
            <person name="Lee S.L."/>
            <person name="Legall F.H."/>
            <person name="Lemon S.J."/>
            <person name="Lewis L.R."/>
            <person name="Li B."/>
            <person name="Liu Y."/>
            <person name="Liu Y.-S."/>
            <person name="Lopez J."/>
            <person name="Lozado R.J."/>
            <person name="Lu J."/>
            <person name="Madu R.C."/>
            <person name="Maheshwari M."/>
            <person name="Maheshwari R."/>
            <person name="Malloy K."/>
            <person name="Martinez E."/>
            <person name="Mathew T."/>
            <person name="Mercado I.C."/>
            <person name="Mercado C."/>
            <person name="Meyer B."/>
            <person name="Montgomery K."/>
            <person name="Morgan M.B."/>
            <person name="Munidasa M."/>
            <person name="Nazareth L.V."/>
            <person name="Nelson J."/>
            <person name="Ng B.M."/>
            <person name="Nguyen N.B."/>
            <person name="Nguyen P.Q."/>
            <person name="Nguyen T."/>
            <person name="Obregon M."/>
            <person name="Okwuonu G.O."/>
            <person name="Onwere C.G."/>
            <person name="Orozco G."/>
            <person name="Parra A."/>
            <person name="Patel S."/>
            <person name="Patil S."/>
            <person name="Perez A."/>
            <person name="Perez Y."/>
            <person name="Pham C."/>
            <person name="Primus E.L."/>
            <person name="Pu L.-L."/>
            <person name="Puazo M."/>
            <person name="Qin X."/>
            <person name="Quiroz J.B."/>
            <person name="Reese J."/>
            <person name="Richards S."/>
            <person name="Rives C.M."/>
            <person name="Robberts R."/>
            <person name="Ruiz S.J."/>
            <person name="Ruiz M.J."/>
            <person name="Santibanez J."/>
            <person name="Schneider B.W."/>
            <person name="Sisson I."/>
            <person name="Smith M."/>
            <person name="Sodergren E."/>
            <person name="Song X.-Z."/>
            <person name="Song B.B."/>
            <person name="Summersgill H."/>
            <person name="Thelus R."/>
            <person name="Thornton R.D."/>
            <person name="Trejos Z.Y."/>
            <person name="Usmani K."/>
            <person name="Vattathil S."/>
            <person name="Villasana D."/>
            <person name="Walker D.L."/>
            <person name="Wang S."/>
            <person name="Wang K."/>
            <person name="White C.S."/>
            <person name="Williams A.C."/>
            <person name="Williamson J."/>
            <person name="Wilson K."/>
            <person name="Woghiren I.O."/>
            <person name="Woodworth J.R."/>
            <person name="Worley K.C."/>
            <person name="Wright R.A."/>
            <person name="Wu W."/>
            <person name="Young L."/>
            <person name="Zhang L."/>
            <person name="Zhang J."/>
            <person name="Zhu Y."/>
            <person name="Muzny D.M."/>
            <person name="Weinstock G."/>
            <person name="Gibbs R.A."/>
        </authorList>
    </citation>
    <scope>NUCLEOTIDE SEQUENCE [LARGE SCALE GENOMIC DNA]</scope>
    <source>
        <strain evidence="9">LSR1</strain>
    </source>
</reference>
<dbReference type="EnsemblMetazoa" id="XM_001947956.4">
    <property type="protein sequence ID" value="XP_001947991.1"/>
    <property type="gene ID" value="LOC100161187"/>
</dbReference>
<comment type="subcellular location">
    <subcellularLocation>
        <location evidence="1">Membrane</location>
        <topology evidence="1">Multi-pass membrane protein</topology>
    </subcellularLocation>
</comment>
<dbReference type="InterPro" id="IPR002794">
    <property type="entry name" value="DUF92_TMEM19"/>
</dbReference>
<dbReference type="OMA" id="MSSFACC"/>
<dbReference type="PANTHER" id="PTHR13353">
    <property type="entry name" value="TRANSMEMBRANE PROTEIN 19"/>
    <property type="match status" value="1"/>
</dbReference>
<dbReference type="Proteomes" id="UP000007819">
    <property type="component" value="Chromosome A1"/>
</dbReference>
<evidence type="ECO:0000256" key="4">
    <source>
        <dbReference type="ARBA" id="ARBA00022692"/>
    </source>
</evidence>
<dbReference type="KEGG" id="api:100161187"/>
<dbReference type="AlphaFoldDB" id="A0A8R1W183"/>
<keyword evidence="5 7" id="KW-1133">Transmembrane helix</keyword>
<dbReference type="Pfam" id="PF01940">
    <property type="entry name" value="DUF92"/>
    <property type="match status" value="1"/>
</dbReference>
<feature type="transmembrane region" description="Helical" evidence="7">
    <location>
        <begin position="102"/>
        <end position="132"/>
    </location>
</feature>
<reference evidence="8" key="2">
    <citation type="submission" date="2022-06" db="UniProtKB">
        <authorList>
            <consortium name="EnsemblMetazoa"/>
        </authorList>
    </citation>
    <scope>IDENTIFICATION</scope>
</reference>
<comment type="similarity">
    <text evidence="2">Belongs to the TMEM19 family.</text>
</comment>
<evidence type="ECO:0000256" key="2">
    <source>
        <dbReference type="ARBA" id="ARBA00009012"/>
    </source>
</evidence>
<feature type="transmembrane region" description="Helical" evidence="7">
    <location>
        <begin position="283"/>
        <end position="305"/>
    </location>
</feature>
<evidence type="ECO:0000256" key="3">
    <source>
        <dbReference type="ARBA" id="ARBA00014258"/>
    </source>
</evidence>
<feature type="transmembrane region" description="Helical" evidence="7">
    <location>
        <begin position="80"/>
        <end position="96"/>
    </location>
</feature>
<proteinExistence type="inferred from homology"/>
<dbReference type="PANTHER" id="PTHR13353:SF5">
    <property type="entry name" value="TRANSMEMBRANE PROTEIN 19"/>
    <property type="match status" value="1"/>
</dbReference>
<sequence>MTRGKSYQKIVQEQFFTFVNMAKNKNDSEEMNVSKPTISVALTMISIPLSMILWISNILFRKFYGDNVNELDEGLPPLRWFISTFIPLFIAVWGYTKRSLNLSGALLGVIVGFVLTLSSYGFLACLLTFFITSSRATKFRSKTKKQLEPDFKEGGQRNWIQVLCNGGMATQLALLYILDVGCGELPVDFKRYYRPSWLSIGILGAFSSCNGDTWASELATVLDTGLPLLITTGKPVPKGTNGGVSVIGLVVSLLGGMAVGLANYAMLIYTIDADMLARSPAQWPIIVAGGFAGLVGSVVDSVLGATLQYSGLNRKTGAIVEHPGKDVVHISGRRILDNHSVNLISSVIMGIVTPKIAYLVWP</sequence>
<keyword evidence="6 7" id="KW-0472">Membrane</keyword>
<evidence type="ECO:0000313" key="8">
    <source>
        <dbReference type="EnsemblMetazoa" id="XP_001947991.1"/>
    </source>
</evidence>
<evidence type="ECO:0000256" key="7">
    <source>
        <dbReference type="SAM" id="Phobius"/>
    </source>
</evidence>
<evidence type="ECO:0000256" key="1">
    <source>
        <dbReference type="ARBA" id="ARBA00004141"/>
    </source>
</evidence>
<feature type="transmembrane region" description="Helical" evidence="7">
    <location>
        <begin position="341"/>
        <end position="361"/>
    </location>
</feature>
<accession>A0A8R1W183</accession>
<dbReference type="GeneID" id="100161187"/>
<protein>
    <recommendedName>
        <fullName evidence="3">Transmembrane protein 19</fullName>
    </recommendedName>
</protein>
<dbReference type="GO" id="GO:0016020">
    <property type="term" value="C:membrane"/>
    <property type="evidence" value="ECO:0007669"/>
    <property type="project" value="UniProtKB-SubCell"/>
</dbReference>
<feature type="transmembrane region" description="Helical" evidence="7">
    <location>
        <begin position="244"/>
        <end position="271"/>
    </location>
</feature>
<keyword evidence="9" id="KW-1185">Reference proteome</keyword>